<gene>
    <name evidence="1" type="ORF">OPT61_g2392</name>
</gene>
<sequence length="223" mass="24424">MATQRQQGRCRNHLRKPRGGEAEDTATNCRTRSRIRTLQITPVGRETTSILEVRLEAWDLHLGDEATIVAAERAGVVGRELRALPDLGTSSHAGLSATPLQNHGPTRDLKVKLLVGILIHFRVCSQRAASVTSHSSLANGPQRTVSGAVSRQANAVRAEHTTIEPRYLGLAAKWAKRRGSERGLGWEPGKAAGTKTRNEMLGITRVVVPLSESRRLKKREQGR</sequence>
<dbReference type="EMBL" id="JAPHNI010000108">
    <property type="protein sequence ID" value="KAJ8116111.1"/>
    <property type="molecule type" value="Genomic_DNA"/>
</dbReference>
<organism evidence="1 2">
    <name type="scientific">Boeremia exigua</name>
    <dbReference type="NCBI Taxonomy" id="749465"/>
    <lineage>
        <taxon>Eukaryota</taxon>
        <taxon>Fungi</taxon>
        <taxon>Dikarya</taxon>
        <taxon>Ascomycota</taxon>
        <taxon>Pezizomycotina</taxon>
        <taxon>Dothideomycetes</taxon>
        <taxon>Pleosporomycetidae</taxon>
        <taxon>Pleosporales</taxon>
        <taxon>Pleosporineae</taxon>
        <taxon>Didymellaceae</taxon>
        <taxon>Boeremia</taxon>
    </lineage>
</organism>
<comment type="caution">
    <text evidence="1">The sequence shown here is derived from an EMBL/GenBank/DDBJ whole genome shotgun (WGS) entry which is preliminary data.</text>
</comment>
<name>A0ACC2ILX2_9PLEO</name>
<proteinExistence type="predicted"/>
<reference evidence="1" key="1">
    <citation type="submission" date="2022-11" db="EMBL/GenBank/DDBJ databases">
        <title>Genome Sequence of Boeremia exigua.</title>
        <authorList>
            <person name="Buettner E."/>
        </authorList>
    </citation>
    <scope>NUCLEOTIDE SEQUENCE</scope>
    <source>
        <strain evidence="1">CU02</strain>
    </source>
</reference>
<evidence type="ECO:0000313" key="2">
    <source>
        <dbReference type="Proteomes" id="UP001153331"/>
    </source>
</evidence>
<evidence type="ECO:0000313" key="1">
    <source>
        <dbReference type="EMBL" id="KAJ8116111.1"/>
    </source>
</evidence>
<accession>A0ACC2ILX2</accession>
<dbReference type="Proteomes" id="UP001153331">
    <property type="component" value="Unassembled WGS sequence"/>
</dbReference>
<keyword evidence="2" id="KW-1185">Reference proteome</keyword>
<protein>
    <submittedName>
        <fullName evidence="1">Uncharacterized protein</fullName>
    </submittedName>
</protein>